<dbReference type="Pfam" id="PF13280">
    <property type="entry name" value="WYL"/>
    <property type="match status" value="1"/>
</dbReference>
<feature type="domain" description="WCX" evidence="2">
    <location>
        <begin position="240"/>
        <end position="313"/>
    </location>
</feature>
<dbReference type="Proteomes" id="UP000078090">
    <property type="component" value="Unassembled WGS sequence"/>
</dbReference>
<sequence>MLRFIPKEPESISTPDLLKKLQDLGYEVDIRTVQRDLNKLSSSGLFPFTSSDETKPLCWFWPKQSARMQFPLMSADEALTFKLVEQFLIPLLPLSVRAHLADYFALADGTLKHSPLAHWPDKVRTIPANQTLLPPQIDVEVLKVVYEALLKNRRFSAGYLRRDEAAKQYEVNPLGLMFRGNVAYLLATLWDYQDVKQLALHRFEQAILLDKAVNVPADYDPDMYIASGEFEYPTAPDADIQLTLKVCPWVRKHLSETPLSADQRITPLEDGYFRLQASVKDTLQLRWWLRGFGEDIEVLEPGSLRQTFAATVRVLNKIYGI</sequence>
<dbReference type="EMBL" id="LUUG01000134">
    <property type="protein sequence ID" value="OAH96330.1"/>
    <property type="molecule type" value="Genomic_DNA"/>
</dbReference>
<feature type="domain" description="WYL" evidence="1">
    <location>
        <begin position="140"/>
        <end position="206"/>
    </location>
</feature>
<evidence type="ECO:0000259" key="2">
    <source>
        <dbReference type="Pfam" id="PF25583"/>
    </source>
</evidence>
<evidence type="ECO:0000313" key="3">
    <source>
        <dbReference type="EMBL" id="OAH96330.1"/>
    </source>
</evidence>
<comment type="caution">
    <text evidence="3">The sequence shown here is derived from an EMBL/GenBank/DDBJ whole genome shotgun (WGS) entry which is preliminary data.</text>
</comment>
<organism evidence="3 4">
    <name type="scientific">Methylomonas methanica</name>
    <dbReference type="NCBI Taxonomy" id="421"/>
    <lineage>
        <taxon>Bacteria</taxon>
        <taxon>Pseudomonadati</taxon>
        <taxon>Pseudomonadota</taxon>
        <taxon>Gammaproteobacteria</taxon>
        <taxon>Methylococcales</taxon>
        <taxon>Methylococcaceae</taxon>
        <taxon>Methylomonas</taxon>
    </lineage>
</organism>
<proteinExistence type="predicted"/>
<dbReference type="AlphaFoldDB" id="A0A177LSL2"/>
<dbReference type="PANTHER" id="PTHR34580:SF1">
    <property type="entry name" value="PROTEIN PAFC"/>
    <property type="match status" value="1"/>
</dbReference>
<evidence type="ECO:0000313" key="4">
    <source>
        <dbReference type="Proteomes" id="UP000078090"/>
    </source>
</evidence>
<evidence type="ECO:0000259" key="1">
    <source>
        <dbReference type="Pfam" id="PF13280"/>
    </source>
</evidence>
<reference evidence="3 4" key="1">
    <citation type="submission" date="2016-03" db="EMBL/GenBank/DDBJ databases">
        <authorList>
            <person name="Ploux O."/>
        </authorList>
    </citation>
    <scope>NUCLEOTIDE SEQUENCE [LARGE SCALE GENOMIC DNA]</scope>
    <source>
        <strain evidence="3 4">R-45363</strain>
    </source>
</reference>
<protein>
    <submittedName>
        <fullName evidence="3">Uncharacterized protein</fullName>
    </submittedName>
</protein>
<dbReference type="PANTHER" id="PTHR34580">
    <property type="match status" value="1"/>
</dbReference>
<dbReference type="Pfam" id="PF25583">
    <property type="entry name" value="WCX"/>
    <property type="match status" value="1"/>
</dbReference>
<dbReference type="PROSITE" id="PS52050">
    <property type="entry name" value="WYL"/>
    <property type="match status" value="1"/>
</dbReference>
<dbReference type="InterPro" id="IPR026881">
    <property type="entry name" value="WYL_dom"/>
</dbReference>
<accession>A0A177LSL2</accession>
<dbReference type="InterPro" id="IPR057727">
    <property type="entry name" value="WCX_dom"/>
</dbReference>
<dbReference type="InterPro" id="IPR051534">
    <property type="entry name" value="CBASS_pafABC_assoc_protein"/>
</dbReference>
<name>A0A177LSL2_METMH</name>
<gene>
    <name evidence="3" type="ORF">A1332_23025</name>
</gene>